<feature type="transmembrane region" description="Helical" evidence="2">
    <location>
        <begin position="135"/>
        <end position="152"/>
    </location>
</feature>
<dbReference type="Pfam" id="PF13560">
    <property type="entry name" value="HTH_31"/>
    <property type="match status" value="1"/>
</dbReference>
<dbReference type="AlphaFoldDB" id="A0A8J6JED8"/>
<dbReference type="PROSITE" id="PS50943">
    <property type="entry name" value="HTH_CROC1"/>
    <property type="match status" value="1"/>
</dbReference>
<dbReference type="SUPFAM" id="SSF47413">
    <property type="entry name" value="lambda repressor-like DNA-binding domains"/>
    <property type="match status" value="1"/>
</dbReference>
<protein>
    <submittedName>
        <fullName evidence="4">Helix-turn-helix transcriptional regulator</fullName>
    </submittedName>
</protein>
<reference evidence="4" key="1">
    <citation type="submission" date="2020-08" db="EMBL/GenBank/DDBJ databases">
        <title>Genome public.</title>
        <authorList>
            <person name="Liu C."/>
            <person name="Sun Q."/>
        </authorList>
    </citation>
    <scope>NUCLEOTIDE SEQUENCE</scope>
    <source>
        <strain evidence="4">NSJ-51</strain>
    </source>
</reference>
<keyword evidence="2" id="KW-0812">Transmembrane</keyword>
<comment type="caution">
    <text evidence="4">The sequence shown here is derived from an EMBL/GenBank/DDBJ whole genome shotgun (WGS) entry which is preliminary data.</text>
</comment>
<feature type="transmembrane region" description="Helical" evidence="2">
    <location>
        <begin position="164"/>
        <end position="188"/>
    </location>
</feature>
<dbReference type="InterPro" id="IPR010982">
    <property type="entry name" value="Lambda_DNA-bd_dom_sf"/>
</dbReference>
<keyword evidence="1" id="KW-0238">DNA-binding</keyword>
<dbReference type="PANTHER" id="PTHR46558">
    <property type="entry name" value="TRACRIPTIONAL REGULATORY PROTEIN-RELATED-RELATED"/>
    <property type="match status" value="1"/>
</dbReference>
<organism evidence="4 5">
    <name type="scientific">Lawsonibacter hominis</name>
    <dbReference type="NCBI Taxonomy" id="2763053"/>
    <lineage>
        <taxon>Bacteria</taxon>
        <taxon>Bacillati</taxon>
        <taxon>Bacillota</taxon>
        <taxon>Clostridia</taxon>
        <taxon>Eubacteriales</taxon>
        <taxon>Oscillospiraceae</taxon>
        <taxon>Lawsonibacter</taxon>
    </lineage>
</organism>
<gene>
    <name evidence="4" type="ORF">H8S57_08170</name>
</gene>
<dbReference type="InterPro" id="IPR001387">
    <property type="entry name" value="Cro/C1-type_HTH"/>
</dbReference>
<dbReference type="PANTHER" id="PTHR46558:SF13">
    <property type="entry name" value="HTH-TYPE TRANSCRIPTIONAL REGULATOR IMMR"/>
    <property type="match status" value="1"/>
</dbReference>
<dbReference type="SMART" id="SM00530">
    <property type="entry name" value="HTH_XRE"/>
    <property type="match status" value="1"/>
</dbReference>
<accession>A0A8J6JED8</accession>
<dbReference type="GO" id="GO:0003677">
    <property type="term" value="F:DNA binding"/>
    <property type="evidence" value="ECO:0007669"/>
    <property type="project" value="UniProtKB-KW"/>
</dbReference>
<dbReference type="Gene3D" id="1.10.260.40">
    <property type="entry name" value="lambda repressor-like DNA-binding domains"/>
    <property type="match status" value="1"/>
</dbReference>
<evidence type="ECO:0000259" key="3">
    <source>
        <dbReference type="PROSITE" id="PS50943"/>
    </source>
</evidence>
<evidence type="ECO:0000313" key="4">
    <source>
        <dbReference type="EMBL" id="MBC5733704.1"/>
    </source>
</evidence>
<keyword evidence="5" id="KW-1185">Reference proteome</keyword>
<proteinExistence type="predicted"/>
<feature type="transmembrane region" description="Helical" evidence="2">
    <location>
        <begin position="200"/>
        <end position="217"/>
    </location>
</feature>
<feature type="domain" description="HTH cro/C1-type" evidence="3">
    <location>
        <begin position="7"/>
        <end position="61"/>
    </location>
</feature>
<dbReference type="Proteomes" id="UP000661435">
    <property type="component" value="Unassembled WGS sequence"/>
</dbReference>
<keyword evidence="2" id="KW-1133">Transmembrane helix</keyword>
<evidence type="ECO:0000256" key="2">
    <source>
        <dbReference type="SAM" id="Phobius"/>
    </source>
</evidence>
<feature type="transmembrane region" description="Helical" evidence="2">
    <location>
        <begin position="79"/>
        <end position="100"/>
    </location>
</feature>
<dbReference type="CDD" id="cd00093">
    <property type="entry name" value="HTH_XRE"/>
    <property type="match status" value="1"/>
</dbReference>
<sequence length="227" mass="25316">MSIHNNLRQLRLYSGMTQEQAAGKLGVARQTLSSYESGRTRPDIDMLVRLCDIYETDLDGMIYGQNRTLKAVQRVKKTAVLILILLIGLTLVSSSLLWSANHFFPVAEGWLTSAEQAVFESHRRLTGAWEAADKTILALSLLGFAALLMFMLTGKCVVPLKQKILYMMVLAAGILLAPLPFAVTDAVFLKIDYYMTPTYVIGRMLLFFGVGLIIELVRKRKRRVSGA</sequence>
<name>A0A8J6JED8_9FIRM</name>
<keyword evidence="2" id="KW-0472">Membrane</keyword>
<evidence type="ECO:0000313" key="5">
    <source>
        <dbReference type="Proteomes" id="UP000661435"/>
    </source>
</evidence>
<dbReference type="EMBL" id="JACOPP010000009">
    <property type="protein sequence ID" value="MBC5733704.1"/>
    <property type="molecule type" value="Genomic_DNA"/>
</dbReference>
<evidence type="ECO:0000256" key="1">
    <source>
        <dbReference type="ARBA" id="ARBA00023125"/>
    </source>
</evidence>
<dbReference type="RefSeq" id="WP_186907596.1">
    <property type="nucleotide sequence ID" value="NZ_JACOPP010000009.1"/>
</dbReference>